<name>A0ACC2R3A6_9NEOP</name>
<organism evidence="1 2">
    <name type="scientific">Mythimna loreyi</name>
    <dbReference type="NCBI Taxonomy" id="667449"/>
    <lineage>
        <taxon>Eukaryota</taxon>
        <taxon>Metazoa</taxon>
        <taxon>Ecdysozoa</taxon>
        <taxon>Arthropoda</taxon>
        <taxon>Hexapoda</taxon>
        <taxon>Insecta</taxon>
        <taxon>Pterygota</taxon>
        <taxon>Neoptera</taxon>
        <taxon>Endopterygota</taxon>
        <taxon>Lepidoptera</taxon>
        <taxon>Glossata</taxon>
        <taxon>Ditrysia</taxon>
        <taxon>Noctuoidea</taxon>
        <taxon>Noctuidae</taxon>
        <taxon>Noctuinae</taxon>
        <taxon>Hadenini</taxon>
        <taxon>Mythimna</taxon>
    </lineage>
</organism>
<dbReference type="Proteomes" id="UP001231649">
    <property type="component" value="Chromosome 12"/>
</dbReference>
<sequence length="139" mass="16013">MFQGRGMLNFIITEVSYTHSTKIVPALFVKCLSFRIYISNVVQKKKINVKLFFFACVSKDSIKFVLTSIITWIQKIWMNCARSVRKEKGVSALALTPFSFGATRFFLPFCSLGQNGRKKRVAPTRNKMEQEKKMMIIIT</sequence>
<reference evidence="1" key="1">
    <citation type="submission" date="2023-03" db="EMBL/GenBank/DDBJ databases">
        <title>Chromosome-level genomes of two armyworms, Mythimna separata and Mythimna loreyi, provide insights into the biosynthesis and reception of sex pheromones.</title>
        <authorList>
            <person name="Zhao H."/>
        </authorList>
    </citation>
    <scope>NUCLEOTIDE SEQUENCE</scope>
    <source>
        <strain evidence="1">BeijingLab</strain>
    </source>
</reference>
<proteinExistence type="predicted"/>
<gene>
    <name evidence="1" type="ORF">PYW08_002020</name>
</gene>
<protein>
    <submittedName>
        <fullName evidence="1">Uncharacterized protein</fullName>
    </submittedName>
</protein>
<keyword evidence="2" id="KW-1185">Reference proteome</keyword>
<comment type="caution">
    <text evidence="1">The sequence shown here is derived from an EMBL/GenBank/DDBJ whole genome shotgun (WGS) entry which is preliminary data.</text>
</comment>
<accession>A0ACC2R3A6</accession>
<dbReference type="EMBL" id="CM056788">
    <property type="protein sequence ID" value="KAJ8730607.1"/>
    <property type="molecule type" value="Genomic_DNA"/>
</dbReference>
<evidence type="ECO:0000313" key="1">
    <source>
        <dbReference type="EMBL" id="KAJ8730607.1"/>
    </source>
</evidence>
<evidence type="ECO:0000313" key="2">
    <source>
        <dbReference type="Proteomes" id="UP001231649"/>
    </source>
</evidence>